<organism evidence="4 5">
    <name type="scientific">Agromyces rhizosphaerae</name>
    <dbReference type="NCBI Taxonomy" id="88374"/>
    <lineage>
        <taxon>Bacteria</taxon>
        <taxon>Bacillati</taxon>
        <taxon>Actinomycetota</taxon>
        <taxon>Actinomycetes</taxon>
        <taxon>Micrococcales</taxon>
        <taxon>Microbacteriaceae</taxon>
        <taxon>Agromyces</taxon>
    </lineage>
</organism>
<evidence type="ECO:0000256" key="1">
    <source>
        <dbReference type="ARBA" id="ARBA00023002"/>
    </source>
</evidence>
<dbReference type="InterPro" id="IPR050740">
    <property type="entry name" value="Aldehyde_DH_Superfamily"/>
</dbReference>
<dbReference type="InterPro" id="IPR044151">
    <property type="entry name" value="ALDH_KGSADH"/>
</dbReference>
<dbReference type="InterPro" id="IPR016163">
    <property type="entry name" value="Ald_DH_C"/>
</dbReference>
<dbReference type="GO" id="GO:0016620">
    <property type="term" value="F:oxidoreductase activity, acting on the aldehyde or oxo group of donors, NAD or NADP as acceptor"/>
    <property type="evidence" value="ECO:0007669"/>
    <property type="project" value="InterPro"/>
</dbReference>
<dbReference type="RefSeq" id="WP_281884576.1">
    <property type="nucleotide sequence ID" value="NZ_BSDP01000001.1"/>
</dbReference>
<dbReference type="Pfam" id="PF00171">
    <property type="entry name" value="Aldedh"/>
    <property type="match status" value="1"/>
</dbReference>
<comment type="caution">
    <text evidence="4">The sequence shown here is derived from an EMBL/GenBank/DDBJ whole genome shotgun (WGS) entry which is preliminary data.</text>
</comment>
<dbReference type="PANTHER" id="PTHR43353:SF3">
    <property type="entry name" value="ALDEHYDE DEHYDROGENASE-RELATED"/>
    <property type="match status" value="1"/>
</dbReference>
<dbReference type="PANTHER" id="PTHR43353">
    <property type="entry name" value="SUCCINATE-SEMIALDEHYDE DEHYDROGENASE, MITOCHONDRIAL"/>
    <property type="match status" value="1"/>
</dbReference>
<feature type="region of interest" description="Disordered" evidence="2">
    <location>
        <begin position="1"/>
        <end position="31"/>
    </location>
</feature>
<evidence type="ECO:0000259" key="3">
    <source>
        <dbReference type="Pfam" id="PF00171"/>
    </source>
</evidence>
<dbReference type="Gene3D" id="3.40.605.10">
    <property type="entry name" value="Aldehyde Dehydrogenase, Chain A, domain 1"/>
    <property type="match status" value="1"/>
</dbReference>
<dbReference type="InterPro" id="IPR016161">
    <property type="entry name" value="Ald_DH/histidinol_DH"/>
</dbReference>
<feature type="compositionally biased region" description="Polar residues" evidence="2">
    <location>
        <begin position="1"/>
        <end position="28"/>
    </location>
</feature>
<dbReference type="AlphaFoldDB" id="A0A9W6FS44"/>
<dbReference type="Proteomes" id="UP001144396">
    <property type="component" value="Unassembled WGS sequence"/>
</dbReference>
<proteinExistence type="predicted"/>
<sequence>MTSTQIAPATATRTLQSTNPRTGETTDTGIAPCTADETAAAVGRAADAFEVLGRSSRAWRAGLLDAIADALEADRDTLVEAADGETGLGSPRLPGEVGRAAFQFRLFAEALREGSYLEATIDHAGDTPLGPQPEIRRMLVPIGPVGVFGSSNFPFAFSVAGGDTASALAGGNPVVVKAHSSHLETAKRSHAAIARAVAAYGAPEGTVGIVYGTEAGRTLVADPRIRAVGFTGSLSGGKALLDIINARPEPIPFYGELSSLNPLVITPAAAAARADAIAEGLFGSFTLGAGQFCTKPGIAFVPTGADGDALVAGLASRAGGASAQTLLNGRISGSFGEIRDRILAAGATTVAEGADATGDGFAATPVVLQVDASDLTAEHAEEAFGPLIVVARYDEAAEVGRALDAVPDSLTATIHSEDADGELVEELLADLAPRAGRIVFNGYPTGVRVSWGQHHGGTWPSTNSQHTSVGVSAIRRFLRPIAYQGAPASALPEELREEYSAIPRRVDGALVVPAGE</sequence>
<evidence type="ECO:0000313" key="5">
    <source>
        <dbReference type="Proteomes" id="UP001144396"/>
    </source>
</evidence>
<evidence type="ECO:0000313" key="4">
    <source>
        <dbReference type="EMBL" id="GLI27768.1"/>
    </source>
</evidence>
<name>A0A9W6FS44_9MICO</name>
<accession>A0A9W6FS44</accession>
<dbReference type="InterPro" id="IPR016162">
    <property type="entry name" value="Ald_DH_N"/>
</dbReference>
<evidence type="ECO:0000256" key="2">
    <source>
        <dbReference type="SAM" id="MobiDB-lite"/>
    </source>
</evidence>
<dbReference type="Gene3D" id="3.40.309.10">
    <property type="entry name" value="Aldehyde Dehydrogenase, Chain A, domain 2"/>
    <property type="match status" value="1"/>
</dbReference>
<feature type="domain" description="Aldehyde dehydrogenase" evidence="3">
    <location>
        <begin position="12"/>
        <end position="464"/>
    </location>
</feature>
<keyword evidence="1" id="KW-0560">Oxidoreductase</keyword>
<dbReference type="SUPFAM" id="SSF53720">
    <property type="entry name" value="ALDH-like"/>
    <property type="match status" value="1"/>
</dbReference>
<dbReference type="EMBL" id="BSDP01000001">
    <property type="protein sequence ID" value="GLI27768.1"/>
    <property type="molecule type" value="Genomic_DNA"/>
</dbReference>
<dbReference type="InterPro" id="IPR015590">
    <property type="entry name" value="Aldehyde_DH_dom"/>
</dbReference>
<gene>
    <name evidence="4" type="ORF">ARHIZOSPH14_20100</name>
</gene>
<reference evidence="4" key="1">
    <citation type="submission" date="2022-12" db="EMBL/GenBank/DDBJ databases">
        <title>Reference genome sequencing for broad-spectrum identification of bacterial and archaeal isolates by mass spectrometry.</title>
        <authorList>
            <person name="Sekiguchi Y."/>
            <person name="Tourlousse D.M."/>
        </authorList>
    </citation>
    <scope>NUCLEOTIDE SEQUENCE</scope>
    <source>
        <strain evidence="4">14</strain>
    </source>
</reference>
<dbReference type="CDD" id="cd07129">
    <property type="entry name" value="ALDH_KGSADH"/>
    <property type="match status" value="1"/>
</dbReference>
<protein>
    <submittedName>
        <fullName evidence="4">Aldehyde dehydrogenase</fullName>
    </submittedName>
</protein>
<keyword evidence="5" id="KW-1185">Reference proteome</keyword>